<evidence type="ECO:0000313" key="1">
    <source>
        <dbReference type="EMBL" id="MBT1071531.1"/>
    </source>
</evidence>
<comment type="caution">
    <text evidence="1">The sequence shown here is derived from an EMBL/GenBank/DDBJ whole genome shotgun (WGS) entry which is preliminary data.</text>
</comment>
<evidence type="ECO:0000313" key="2">
    <source>
        <dbReference type="Proteomes" id="UP000784128"/>
    </source>
</evidence>
<dbReference type="Proteomes" id="UP000784128">
    <property type="component" value="Unassembled WGS sequence"/>
</dbReference>
<proteinExistence type="predicted"/>
<dbReference type="EMBL" id="JAHDYS010000005">
    <property type="protein sequence ID" value="MBT1071531.1"/>
    <property type="molecule type" value="Genomic_DNA"/>
</dbReference>
<accession>A0ABS5U796</accession>
<name>A0ABS5U796_9BACT</name>
<protein>
    <submittedName>
        <fullName evidence="1">Uncharacterized protein</fullName>
    </submittedName>
</protein>
<dbReference type="RefSeq" id="WP_214297334.1">
    <property type="nucleotide sequence ID" value="NZ_JAHDYS010000005.1"/>
</dbReference>
<gene>
    <name evidence="1" type="ORF">KJB30_07040</name>
</gene>
<reference evidence="1 2" key="1">
    <citation type="submission" date="2021-05" db="EMBL/GenBank/DDBJ databases">
        <title>The draft genome of Geobacter chapellei DSM 13688.</title>
        <authorList>
            <person name="Xu Z."/>
            <person name="Masuda Y."/>
            <person name="Itoh H."/>
            <person name="Senoo K."/>
        </authorList>
    </citation>
    <scope>NUCLEOTIDE SEQUENCE [LARGE SCALE GENOMIC DNA]</scope>
    <source>
        <strain evidence="1 2">DSM 13688</strain>
    </source>
</reference>
<sequence length="130" mass="15394">MMHNVVRHHVLSGGVKAEVRDITRHYFGGYYHVRLDVQAEICLDESWFENQLAFEQACQHLGTSVFFRRTLEKMAVPEAEIEAVRLKLLEMYEKNMLVYLSRPDFPRRFVLAEYVKHVKSARPKRIYNHG</sequence>
<keyword evidence="2" id="KW-1185">Reference proteome</keyword>
<organism evidence="1 2">
    <name type="scientific">Pelotalea chapellei</name>
    <dbReference type="NCBI Taxonomy" id="44671"/>
    <lineage>
        <taxon>Bacteria</taxon>
        <taxon>Pseudomonadati</taxon>
        <taxon>Thermodesulfobacteriota</taxon>
        <taxon>Desulfuromonadia</taxon>
        <taxon>Geobacterales</taxon>
        <taxon>Geobacteraceae</taxon>
        <taxon>Pelotalea</taxon>
    </lineage>
</organism>